<dbReference type="PANTHER" id="PTHR45418">
    <property type="entry name" value="CANCER/TESTIS ANTIGEN 55"/>
    <property type="match status" value="1"/>
</dbReference>
<evidence type="ECO:0000256" key="3">
    <source>
        <dbReference type="SAM" id="MobiDB-lite"/>
    </source>
</evidence>
<evidence type="ECO:0000313" key="7">
    <source>
        <dbReference type="Proteomes" id="UP000677054"/>
    </source>
</evidence>
<dbReference type="InterPro" id="IPR049080">
    <property type="entry name" value="MOV-10-like_beta-barrel"/>
</dbReference>
<feature type="domain" description="Hydantoinase B/oxoprolinase" evidence="4">
    <location>
        <begin position="407"/>
        <end position="470"/>
    </location>
</feature>
<dbReference type="InterPro" id="IPR013783">
    <property type="entry name" value="Ig-like_fold"/>
</dbReference>
<feature type="region of interest" description="Disordered" evidence="3">
    <location>
        <begin position="464"/>
        <end position="485"/>
    </location>
</feature>
<dbReference type="GO" id="GO:0005737">
    <property type="term" value="C:cytoplasm"/>
    <property type="evidence" value="ECO:0007669"/>
    <property type="project" value="UniProtKB-SubCell"/>
</dbReference>
<dbReference type="GO" id="GO:0016787">
    <property type="term" value="F:hydrolase activity"/>
    <property type="evidence" value="ECO:0007669"/>
    <property type="project" value="UniProtKB-KW"/>
</dbReference>
<gene>
    <name evidence="6" type="ORF">DSTB1V02_LOCUS1632</name>
</gene>
<comment type="subcellular location">
    <subcellularLocation>
        <location evidence="1">Cytoplasm</location>
    </subcellularLocation>
</comment>
<evidence type="ECO:0000256" key="2">
    <source>
        <dbReference type="ARBA" id="ARBA00022490"/>
    </source>
</evidence>
<keyword evidence="2" id="KW-0963">Cytoplasm</keyword>
<dbReference type="PANTHER" id="PTHR45418:SF5">
    <property type="entry name" value="BRCA2-INTERACTING PROTEIN-LIKE-RELATED"/>
    <property type="match status" value="1"/>
</dbReference>
<dbReference type="OrthoDB" id="3643at2759"/>
<feature type="domain" description="Helicase MOV-10-like beta-barrel" evidence="5">
    <location>
        <begin position="365"/>
        <end position="401"/>
    </location>
</feature>
<dbReference type="GO" id="GO:0005524">
    <property type="term" value="F:ATP binding"/>
    <property type="evidence" value="ECO:0007669"/>
    <property type="project" value="UniProtKB-KW"/>
</dbReference>
<dbReference type="EMBL" id="LR899676">
    <property type="protein sequence ID" value="CAD7241649.1"/>
    <property type="molecule type" value="Genomic_DNA"/>
</dbReference>
<keyword evidence="7" id="KW-1185">Reference proteome</keyword>
<dbReference type="Gene3D" id="2.60.40.10">
    <property type="entry name" value="Immunoglobulins"/>
    <property type="match status" value="1"/>
</dbReference>
<dbReference type="EMBL" id="CAJPEV010000159">
    <property type="protein sequence ID" value="CAG0881584.1"/>
    <property type="molecule type" value="Genomic_DNA"/>
</dbReference>
<dbReference type="InterPro" id="IPR003692">
    <property type="entry name" value="Hydantoinase_B"/>
</dbReference>
<dbReference type="Pfam" id="PF02538">
    <property type="entry name" value="Hydantoinase_B"/>
    <property type="match status" value="1"/>
</dbReference>
<feature type="compositionally biased region" description="Acidic residues" evidence="3">
    <location>
        <begin position="472"/>
        <end position="485"/>
    </location>
</feature>
<name>A0A7R9A3L7_9CRUS</name>
<dbReference type="GO" id="GO:0004386">
    <property type="term" value="F:helicase activity"/>
    <property type="evidence" value="ECO:0007669"/>
    <property type="project" value="UniProtKB-KW"/>
</dbReference>
<organism evidence="6">
    <name type="scientific">Darwinula stevensoni</name>
    <dbReference type="NCBI Taxonomy" id="69355"/>
    <lineage>
        <taxon>Eukaryota</taxon>
        <taxon>Metazoa</taxon>
        <taxon>Ecdysozoa</taxon>
        <taxon>Arthropoda</taxon>
        <taxon>Crustacea</taxon>
        <taxon>Oligostraca</taxon>
        <taxon>Ostracoda</taxon>
        <taxon>Podocopa</taxon>
        <taxon>Podocopida</taxon>
        <taxon>Darwinulocopina</taxon>
        <taxon>Darwinuloidea</taxon>
        <taxon>Darwinulidae</taxon>
        <taxon>Darwinula</taxon>
    </lineage>
</organism>
<evidence type="ECO:0000256" key="1">
    <source>
        <dbReference type="ARBA" id="ARBA00004496"/>
    </source>
</evidence>
<protein>
    <submittedName>
        <fullName evidence="6">Uncharacterized protein</fullName>
    </submittedName>
</protein>
<sequence length="513" mass="57334">MQFSSCQPRLDWCTAIQRRGDWILVDCCKEEGKGTRVMGFHPLRKKEIVGNVTAISRNYGVVNNEVYFLAGVCSEEYAPRKGDDVRVMAIESDQGKYGWRAINVLPIVLSQIARPFILTKKSTDQGMFLSPHVSQLLENKAGIIIVPNTIDFGTVMMGEKKTMNVMIENHSSVDHSLGAIQIQGNPDKLQFQVLSQSGYGEVLIVIPPQGFITVMFQCIGTSYGHVHDLCIFTVSQFRIGRYLTVRVVDPLQEDLITQAPYHNSGGIRDGRKRRQPAMHHRMFPQNHQSVVPGQKIFQPSAFLPFRLPQFAIPKTLMDLVLKKGNILEYESALGEELSPRNYISRFRILLFLEEIGACIHMKQFDMHNVSLKPIGSFLQLDVPGLAEKRPSLIIGDSVILSDPCQLLNVLTDRRVFAPYGMEGGQKGTRGLNLLMRRNRTIINLGSKTTVEVVAGDVFRLETPGGGGWGREEEMEDEGCPDEEEDLDAPARTHKLFAPRGSIQGVVPMQQDAA</sequence>
<evidence type="ECO:0000313" key="6">
    <source>
        <dbReference type="EMBL" id="CAD7241649.1"/>
    </source>
</evidence>
<reference evidence="6" key="1">
    <citation type="submission" date="2020-11" db="EMBL/GenBank/DDBJ databases">
        <authorList>
            <person name="Tran Van P."/>
        </authorList>
    </citation>
    <scope>NUCLEOTIDE SEQUENCE</scope>
</reference>
<evidence type="ECO:0000259" key="4">
    <source>
        <dbReference type="Pfam" id="PF02538"/>
    </source>
</evidence>
<evidence type="ECO:0000259" key="5">
    <source>
        <dbReference type="Pfam" id="PF21634"/>
    </source>
</evidence>
<accession>A0A7R9A3L7</accession>
<dbReference type="Proteomes" id="UP000677054">
    <property type="component" value="Unassembled WGS sequence"/>
</dbReference>
<dbReference type="Pfam" id="PF21634">
    <property type="entry name" value="MOV-10_beta-barrel"/>
    <property type="match status" value="1"/>
</dbReference>
<dbReference type="AlphaFoldDB" id="A0A7R9A3L7"/>
<proteinExistence type="predicted"/>